<reference evidence="1" key="3">
    <citation type="submission" date="2023-05" db="EMBL/GenBank/DDBJ databases">
        <authorList>
            <person name="Smith C.H."/>
        </authorList>
    </citation>
    <scope>NUCLEOTIDE SEQUENCE</scope>
    <source>
        <strain evidence="1">CHS0354</strain>
        <tissue evidence="1">Mantle</tissue>
    </source>
</reference>
<proteinExistence type="predicted"/>
<evidence type="ECO:0000313" key="2">
    <source>
        <dbReference type="Proteomes" id="UP001195483"/>
    </source>
</evidence>
<protein>
    <submittedName>
        <fullName evidence="1">Uncharacterized protein</fullName>
    </submittedName>
</protein>
<reference evidence="1" key="2">
    <citation type="journal article" date="2021" name="Genome Biol. Evol.">
        <title>Developing a high-quality reference genome for a parasitic bivalve with doubly uniparental inheritance (Bivalvia: Unionida).</title>
        <authorList>
            <person name="Smith C.H."/>
        </authorList>
    </citation>
    <scope>NUCLEOTIDE SEQUENCE</scope>
    <source>
        <strain evidence="1">CHS0354</strain>
        <tissue evidence="1">Mantle</tissue>
    </source>
</reference>
<dbReference type="EMBL" id="JAEAOA010001145">
    <property type="protein sequence ID" value="KAK3609052.1"/>
    <property type="molecule type" value="Genomic_DNA"/>
</dbReference>
<gene>
    <name evidence="1" type="ORF">CHS0354_018604</name>
</gene>
<accession>A0AAE0TER6</accession>
<organism evidence="1 2">
    <name type="scientific">Potamilus streckersoni</name>
    <dbReference type="NCBI Taxonomy" id="2493646"/>
    <lineage>
        <taxon>Eukaryota</taxon>
        <taxon>Metazoa</taxon>
        <taxon>Spiralia</taxon>
        <taxon>Lophotrochozoa</taxon>
        <taxon>Mollusca</taxon>
        <taxon>Bivalvia</taxon>
        <taxon>Autobranchia</taxon>
        <taxon>Heteroconchia</taxon>
        <taxon>Palaeoheterodonta</taxon>
        <taxon>Unionida</taxon>
        <taxon>Unionoidea</taxon>
        <taxon>Unionidae</taxon>
        <taxon>Ambleminae</taxon>
        <taxon>Lampsilini</taxon>
        <taxon>Potamilus</taxon>
    </lineage>
</organism>
<evidence type="ECO:0000313" key="1">
    <source>
        <dbReference type="EMBL" id="KAK3609052.1"/>
    </source>
</evidence>
<keyword evidence="2" id="KW-1185">Reference proteome</keyword>
<name>A0AAE0TER6_9BIVA</name>
<sequence length="63" mass="7231">MNKTGQAMVRKVDSEKLVKLLSEVNKESLHIREIFALDVEDKVIEIEVSFMCNLLMLMGFKST</sequence>
<reference evidence="1" key="1">
    <citation type="journal article" date="2021" name="Genome Biol. Evol.">
        <title>A High-Quality Reference Genome for a Parasitic Bivalve with Doubly Uniparental Inheritance (Bivalvia: Unionida).</title>
        <authorList>
            <person name="Smith C.H."/>
        </authorList>
    </citation>
    <scope>NUCLEOTIDE SEQUENCE</scope>
    <source>
        <strain evidence="1">CHS0354</strain>
    </source>
</reference>
<comment type="caution">
    <text evidence="1">The sequence shown here is derived from an EMBL/GenBank/DDBJ whole genome shotgun (WGS) entry which is preliminary data.</text>
</comment>
<dbReference type="Proteomes" id="UP001195483">
    <property type="component" value="Unassembled WGS sequence"/>
</dbReference>
<dbReference type="AlphaFoldDB" id="A0AAE0TER6"/>